<name>A0A344LED6_9PSEU</name>
<dbReference type="PANTHER" id="PTHR21237:SF23">
    <property type="entry name" value="GRPE PROTEIN HOMOLOG, MITOCHONDRIAL"/>
    <property type="match status" value="1"/>
</dbReference>
<dbReference type="Gene3D" id="2.30.22.10">
    <property type="entry name" value="Head domain of nucleotide exchange factor GrpE"/>
    <property type="match status" value="1"/>
</dbReference>
<dbReference type="Pfam" id="PF01025">
    <property type="entry name" value="GrpE"/>
    <property type="match status" value="1"/>
</dbReference>
<evidence type="ECO:0000313" key="15">
    <source>
        <dbReference type="Proteomes" id="UP000250434"/>
    </source>
</evidence>
<evidence type="ECO:0000256" key="6">
    <source>
        <dbReference type="ARBA" id="ARBA00023186"/>
    </source>
</evidence>
<comment type="similarity">
    <text evidence="2 10 12">Belongs to the GrpE family.</text>
</comment>
<dbReference type="NCBIfam" id="NF010761">
    <property type="entry name" value="PRK14164.1"/>
    <property type="match status" value="1"/>
</dbReference>
<evidence type="ECO:0000256" key="9">
    <source>
        <dbReference type="ARBA" id="ARBA00076414"/>
    </source>
</evidence>
<evidence type="ECO:0000256" key="7">
    <source>
        <dbReference type="ARBA" id="ARBA00053401"/>
    </source>
</evidence>
<dbReference type="KEGG" id="aab:A4R43_31400"/>
<evidence type="ECO:0000256" key="13">
    <source>
        <dbReference type="SAM" id="MobiDB-lite"/>
    </source>
</evidence>
<accession>A0A344LED6</accession>
<dbReference type="HAMAP" id="MF_01151">
    <property type="entry name" value="GrpE"/>
    <property type="match status" value="1"/>
</dbReference>
<sequence>MTHANRENSEGPRHGTGEEPEEPRVVVRDRRKIDPVTGELRPSPEAEEPAADGKHAGPSLGESIVDESVEPVSDLEKQLEERTADLQRLQAEYTNYRRRVDRDREQVVNAAKAGVVGDLLPLLDDLERAEQHGDLTGAFKAVADKLVASLQRAGLEPFGAEGEPFDPSVHEAVQHNTSSEVDGPTVTLVMRRGYRFGDRVLRAALVGVTDHEPGEAPAAAEAPASAEAEPELDATQSGELPLDENSR</sequence>
<gene>
    <name evidence="10" type="primary">grpE</name>
    <name evidence="14" type="ORF">A4R43_31400</name>
</gene>
<dbReference type="GO" id="GO:0051082">
    <property type="term" value="F:unfolded protein binding"/>
    <property type="evidence" value="ECO:0007669"/>
    <property type="project" value="TreeGrafter"/>
</dbReference>
<dbReference type="InterPro" id="IPR013805">
    <property type="entry name" value="GrpE_CC"/>
</dbReference>
<evidence type="ECO:0000256" key="4">
    <source>
        <dbReference type="ARBA" id="ARBA00022490"/>
    </source>
</evidence>
<reference evidence="14 15" key="1">
    <citation type="submission" date="2016-04" db="EMBL/GenBank/DDBJ databases">
        <title>Complete genome sequence and analysis of deep-sea sediment isolate, Amycolatopsis sp. WP1.</title>
        <authorList>
            <person name="Wang H."/>
            <person name="Chen S."/>
            <person name="Wu Q."/>
        </authorList>
    </citation>
    <scope>NUCLEOTIDE SEQUENCE [LARGE SCALE GENOMIC DNA]</scope>
    <source>
        <strain evidence="14 15">WP1</strain>
    </source>
</reference>
<evidence type="ECO:0000256" key="11">
    <source>
        <dbReference type="RuleBase" id="RU000639"/>
    </source>
</evidence>
<dbReference type="GO" id="GO:0051087">
    <property type="term" value="F:protein-folding chaperone binding"/>
    <property type="evidence" value="ECO:0007669"/>
    <property type="project" value="InterPro"/>
</dbReference>
<dbReference type="GO" id="GO:0000774">
    <property type="term" value="F:adenyl-nucleotide exchange factor activity"/>
    <property type="evidence" value="ECO:0007669"/>
    <property type="project" value="InterPro"/>
</dbReference>
<evidence type="ECO:0000256" key="8">
    <source>
        <dbReference type="ARBA" id="ARBA00072274"/>
    </source>
</evidence>
<feature type="compositionally biased region" description="Low complexity" evidence="13">
    <location>
        <begin position="215"/>
        <end position="227"/>
    </location>
</feature>
<feature type="region of interest" description="Disordered" evidence="13">
    <location>
        <begin position="1"/>
        <end position="76"/>
    </location>
</feature>
<keyword evidence="15" id="KW-1185">Reference proteome</keyword>
<evidence type="ECO:0000256" key="10">
    <source>
        <dbReference type="HAMAP-Rule" id="MF_01151"/>
    </source>
</evidence>
<dbReference type="FunFam" id="2.30.22.10:FF:000001">
    <property type="entry name" value="Protein GrpE"/>
    <property type="match status" value="1"/>
</dbReference>
<keyword evidence="6 10" id="KW-0143">Chaperone</keyword>
<dbReference type="AlphaFoldDB" id="A0A344LED6"/>
<dbReference type="CDD" id="cd00446">
    <property type="entry name" value="GrpE"/>
    <property type="match status" value="1"/>
</dbReference>
<dbReference type="Gene3D" id="3.90.20.20">
    <property type="match status" value="1"/>
</dbReference>
<evidence type="ECO:0000313" key="14">
    <source>
        <dbReference type="EMBL" id="AXB46410.1"/>
    </source>
</evidence>
<comment type="subcellular location">
    <subcellularLocation>
        <location evidence="1 10">Cytoplasm</location>
    </subcellularLocation>
</comment>
<evidence type="ECO:0000256" key="3">
    <source>
        <dbReference type="ARBA" id="ARBA00011738"/>
    </source>
</evidence>
<dbReference type="Proteomes" id="UP000250434">
    <property type="component" value="Chromosome"/>
</dbReference>
<dbReference type="GO" id="GO:0006457">
    <property type="term" value="P:protein folding"/>
    <property type="evidence" value="ECO:0007669"/>
    <property type="project" value="InterPro"/>
</dbReference>
<proteinExistence type="inferred from homology"/>
<dbReference type="PANTHER" id="PTHR21237">
    <property type="entry name" value="GRPE PROTEIN"/>
    <property type="match status" value="1"/>
</dbReference>
<keyword evidence="5 10" id="KW-0346">Stress response</keyword>
<dbReference type="GO" id="GO:0042803">
    <property type="term" value="F:protein homodimerization activity"/>
    <property type="evidence" value="ECO:0007669"/>
    <property type="project" value="InterPro"/>
</dbReference>
<feature type="region of interest" description="Disordered" evidence="13">
    <location>
        <begin position="208"/>
        <end position="247"/>
    </location>
</feature>
<comment type="function">
    <text evidence="7 10 11">Participates actively in the response to hyperosmotic and heat shock by preventing the aggregation of stress-denatured proteins, in association with DnaK and GrpE. It is the nucleotide exchange factor for DnaK and may function as a thermosensor. Unfolded proteins bind initially to DnaJ; upon interaction with the DnaJ-bound protein, DnaK hydrolyzes its bound ATP, resulting in the formation of a stable complex. GrpE releases ADP from DnaK; ATP binding to DnaK triggers the release of the substrate protein, thus completing the reaction cycle. Several rounds of ATP-dependent interactions between DnaJ, DnaK and GrpE are required for fully efficient folding.</text>
</comment>
<organism evidence="14 15">
    <name type="scientific">Amycolatopsis albispora</name>
    <dbReference type="NCBI Taxonomy" id="1804986"/>
    <lineage>
        <taxon>Bacteria</taxon>
        <taxon>Bacillati</taxon>
        <taxon>Actinomycetota</taxon>
        <taxon>Actinomycetes</taxon>
        <taxon>Pseudonocardiales</taxon>
        <taxon>Pseudonocardiaceae</taxon>
        <taxon>Amycolatopsis</taxon>
    </lineage>
</organism>
<dbReference type="PRINTS" id="PR00773">
    <property type="entry name" value="GRPEPROTEIN"/>
</dbReference>
<dbReference type="PROSITE" id="PS01071">
    <property type="entry name" value="GRPE"/>
    <property type="match status" value="1"/>
</dbReference>
<evidence type="ECO:0000256" key="2">
    <source>
        <dbReference type="ARBA" id="ARBA00009054"/>
    </source>
</evidence>
<dbReference type="SUPFAM" id="SSF58014">
    <property type="entry name" value="Coiled-coil domain of nucleotide exchange factor GrpE"/>
    <property type="match status" value="1"/>
</dbReference>
<dbReference type="InterPro" id="IPR009012">
    <property type="entry name" value="GrpE_head"/>
</dbReference>
<dbReference type="GO" id="GO:0005737">
    <property type="term" value="C:cytoplasm"/>
    <property type="evidence" value="ECO:0007669"/>
    <property type="project" value="UniProtKB-SubCell"/>
</dbReference>
<dbReference type="OrthoDB" id="5191115at2"/>
<evidence type="ECO:0000256" key="5">
    <source>
        <dbReference type="ARBA" id="ARBA00023016"/>
    </source>
</evidence>
<feature type="compositionally biased region" description="Basic and acidic residues" evidence="13">
    <location>
        <begin position="1"/>
        <end position="34"/>
    </location>
</feature>
<dbReference type="SUPFAM" id="SSF51064">
    <property type="entry name" value="Head domain of nucleotide exchange factor GrpE"/>
    <property type="match status" value="1"/>
</dbReference>
<dbReference type="InterPro" id="IPR000740">
    <property type="entry name" value="GrpE"/>
</dbReference>
<dbReference type="RefSeq" id="WP_113695461.1">
    <property type="nucleotide sequence ID" value="NZ_CP015163.1"/>
</dbReference>
<protein>
    <recommendedName>
        <fullName evidence="8 10">Protein GrpE</fullName>
    </recommendedName>
    <alternativeName>
        <fullName evidence="9 10">HSP-70 cofactor</fullName>
    </alternativeName>
</protein>
<evidence type="ECO:0000256" key="1">
    <source>
        <dbReference type="ARBA" id="ARBA00004496"/>
    </source>
</evidence>
<comment type="subunit">
    <text evidence="3 10">Homodimer.</text>
</comment>
<evidence type="ECO:0000256" key="12">
    <source>
        <dbReference type="RuleBase" id="RU004478"/>
    </source>
</evidence>
<dbReference type="EMBL" id="CP015163">
    <property type="protein sequence ID" value="AXB46410.1"/>
    <property type="molecule type" value="Genomic_DNA"/>
</dbReference>
<keyword evidence="4 10" id="KW-0963">Cytoplasm</keyword>